<dbReference type="SUPFAM" id="SSF48256">
    <property type="entry name" value="Citrate synthase"/>
    <property type="match status" value="1"/>
</dbReference>
<evidence type="ECO:0000313" key="3">
    <source>
        <dbReference type="Proteomes" id="UP001597079"/>
    </source>
</evidence>
<dbReference type="InterPro" id="IPR036969">
    <property type="entry name" value="Citrate_synthase_sf"/>
</dbReference>
<dbReference type="EMBL" id="JBHUCX010000013">
    <property type="protein sequence ID" value="MFD1673924.1"/>
    <property type="molecule type" value="Genomic_DNA"/>
</dbReference>
<evidence type="ECO:0000256" key="1">
    <source>
        <dbReference type="ARBA" id="ARBA00004751"/>
    </source>
</evidence>
<dbReference type="InterPro" id="IPR002020">
    <property type="entry name" value="Citrate_synthase"/>
</dbReference>
<dbReference type="Proteomes" id="UP001597079">
    <property type="component" value="Unassembled WGS sequence"/>
</dbReference>
<keyword evidence="3" id="KW-1185">Reference proteome</keyword>
<reference evidence="3" key="1">
    <citation type="journal article" date="2019" name="Int. J. Syst. Evol. Microbiol.">
        <title>The Global Catalogue of Microorganisms (GCM) 10K type strain sequencing project: providing services to taxonomists for standard genome sequencing and annotation.</title>
        <authorList>
            <consortium name="The Broad Institute Genomics Platform"/>
            <consortium name="The Broad Institute Genome Sequencing Center for Infectious Disease"/>
            <person name="Wu L."/>
            <person name="Ma J."/>
        </authorList>
    </citation>
    <scope>NUCLEOTIDE SEQUENCE [LARGE SCALE GENOMIC DNA]</scope>
    <source>
        <strain evidence="3">CGMCC 1.12286</strain>
    </source>
</reference>
<dbReference type="PANTHER" id="PTHR42871:SF1">
    <property type="entry name" value="CITRATE SYNTHASE"/>
    <property type="match status" value="1"/>
</dbReference>
<evidence type="ECO:0000313" key="2">
    <source>
        <dbReference type="EMBL" id="MFD1673924.1"/>
    </source>
</evidence>
<proteinExistence type="predicted"/>
<organism evidence="2 3">
    <name type="scientific">Alicyclobacillus fodiniaquatilis</name>
    <dbReference type="NCBI Taxonomy" id="1661150"/>
    <lineage>
        <taxon>Bacteria</taxon>
        <taxon>Bacillati</taxon>
        <taxon>Bacillota</taxon>
        <taxon>Bacilli</taxon>
        <taxon>Bacillales</taxon>
        <taxon>Alicyclobacillaceae</taxon>
        <taxon>Alicyclobacillus</taxon>
    </lineage>
</organism>
<dbReference type="InterPro" id="IPR016142">
    <property type="entry name" value="Citrate_synth-like_lrg_a-sub"/>
</dbReference>
<dbReference type="Gene3D" id="1.10.580.10">
    <property type="entry name" value="Citrate Synthase, domain 1"/>
    <property type="match status" value="1"/>
</dbReference>
<protein>
    <submittedName>
        <fullName evidence="2">Citrate/2-methylcitrate synthase</fullName>
    </submittedName>
</protein>
<dbReference type="RefSeq" id="WP_377941520.1">
    <property type="nucleotide sequence ID" value="NZ_JBHUCX010000013.1"/>
</dbReference>
<accession>A0ABW4JCY1</accession>
<sequence length="315" mass="34632">MPKTGQRMTKKPHQSLVYHEAERACSGNTGVGLVGVQSDGLSSKAYPVHETVEYATFEELAFFRIYGSPATGKELYEFRAMLYAEGLVPAQVYEMLYLLRHAPPILAMRTAISALPAFYMHENDLSAVKQKAVQVVAQLSVIVAAHHAIRQGKQPIQPSPLLSYTANLLFMLHGEAPTEHMAKMIDKAFMHCADHALDKVTSAACIASGGQRDIHAALIVALMEFASLWDEKKFECALAEITLMRESEDIAECTVGLWRQGDSAMGFDHAGAQATVDALQSLFRIPNDLFTPVFFIGHVPGWISEMAKMKITCST</sequence>
<name>A0ABW4JCY1_9BACL</name>
<dbReference type="Pfam" id="PF00285">
    <property type="entry name" value="Citrate_synt"/>
    <property type="match status" value="1"/>
</dbReference>
<comment type="caution">
    <text evidence="2">The sequence shown here is derived from an EMBL/GenBank/DDBJ whole genome shotgun (WGS) entry which is preliminary data.</text>
</comment>
<dbReference type="PANTHER" id="PTHR42871">
    <property type="entry name" value="CITRATE SYNTHASE"/>
    <property type="match status" value="1"/>
</dbReference>
<gene>
    <name evidence="2" type="ORF">ACFSB2_04275</name>
</gene>
<comment type="pathway">
    <text evidence="1">Carbohydrate metabolism; tricarboxylic acid cycle; isocitrate from oxaloacetate: step 1/2.</text>
</comment>